<dbReference type="GO" id="GO:0046872">
    <property type="term" value="F:metal ion binding"/>
    <property type="evidence" value="ECO:0007669"/>
    <property type="project" value="UniProtKB-KW"/>
</dbReference>
<dbReference type="InterPro" id="IPR005225">
    <property type="entry name" value="Small_GTP-bd"/>
</dbReference>
<dbReference type="InterPro" id="IPR006689">
    <property type="entry name" value="Small_GTPase_ARF/SAR"/>
</dbReference>
<evidence type="ECO:0000256" key="1">
    <source>
        <dbReference type="ARBA" id="ARBA00010290"/>
    </source>
</evidence>
<evidence type="ECO:0000313" key="7">
    <source>
        <dbReference type="EMBL" id="CAE0760196.1"/>
    </source>
</evidence>
<dbReference type="InterPro" id="IPR024156">
    <property type="entry name" value="Small_GTPase_ARF"/>
</dbReference>
<proteinExistence type="inferred from homology"/>
<evidence type="ECO:0000256" key="4">
    <source>
        <dbReference type="PIRSR" id="PIRSR606689-1"/>
    </source>
</evidence>
<dbReference type="EMBL" id="HBIZ01020361">
    <property type="protein sequence ID" value="CAE0760196.1"/>
    <property type="molecule type" value="Transcribed_RNA"/>
</dbReference>
<dbReference type="FunFam" id="3.40.50.300:FF:000412">
    <property type="entry name" value="ADP-ribosylation factor 1"/>
    <property type="match status" value="1"/>
</dbReference>
<dbReference type="NCBIfam" id="TIGR00231">
    <property type="entry name" value="small_GTP"/>
    <property type="match status" value="1"/>
</dbReference>
<dbReference type="PRINTS" id="PR00328">
    <property type="entry name" value="SAR1GTPBP"/>
</dbReference>
<dbReference type="InterPro" id="IPR027417">
    <property type="entry name" value="P-loop_NTPase"/>
</dbReference>
<feature type="binding site" evidence="4">
    <location>
        <position position="70"/>
    </location>
    <ligand>
        <name>GTP</name>
        <dbReference type="ChEBI" id="CHEBI:37565"/>
    </ligand>
</feature>
<dbReference type="PROSITE" id="PS51419">
    <property type="entry name" value="RAB"/>
    <property type="match status" value="1"/>
</dbReference>
<dbReference type="SMART" id="SM00175">
    <property type="entry name" value="RAB"/>
    <property type="match status" value="1"/>
</dbReference>
<keyword evidence="2 4" id="KW-0547">Nucleotide-binding</keyword>
<dbReference type="SUPFAM" id="SSF52540">
    <property type="entry name" value="P-loop containing nucleoside triphosphate hydrolases"/>
    <property type="match status" value="1"/>
</dbReference>
<evidence type="ECO:0000256" key="3">
    <source>
        <dbReference type="ARBA" id="ARBA00023134"/>
    </source>
</evidence>
<dbReference type="SMART" id="SM00178">
    <property type="entry name" value="SAR"/>
    <property type="match status" value="1"/>
</dbReference>
<evidence type="ECO:0000256" key="2">
    <source>
        <dbReference type="ARBA" id="ARBA00022741"/>
    </source>
</evidence>
<gene>
    <name evidence="7" type="ORF">PCAR00345_LOCUS12802</name>
</gene>
<reference evidence="7" key="1">
    <citation type="submission" date="2021-01" db="EMBL/GenBank/DDBJ databases">
        <authorList>
            <person name="Corre E."/>
            <person name="Pelletier E."/>
            <person name="Niang G."/>
            <person name="Scheremetjew M."/>
            <person name="Finn R."/>
            <person name="Kale V."/>
            <person name="Holt S."/>
            <person name="Cochrane G."/>
            <person name="Meng A."/>
            <person name="Brown T."/>
            <person name="Cohen L."/>
        </authorList>
    </citation>
    <scope>NUCLEOTIDE SEQUENCE</scope>
    <source>
        <strain evidence="7">CCMP645</strain>
    </source>
</reference>
<protein>
    <submittedName>
        <fullName evidence="7">Uncharacterized protein</fullName>
    </submittedName>
</protein>
<sequence length="182" mass="20467">MGLVFSSLWSRLVGAGEYKVVMVGLDNAGKTTLLYRLHLGDVIETQPTVGSNVEEVTHRNVRFQVWDLGGQDKLRRVWNTYYVGAHAVVLVVDSMDRARLPLLRDELHSICENEELRSAALLVFANKQDLAGAMTAVEITQQLQLHANKQHAWQIQPCSAKTGDGLYEGLDWMVHTLKSNRR</sequence>
<keyword evidence="5" id="KW-0479">Metal-binding</keyword>
<organism evidence="7">
    <name type="scientific">Chrysotila carterae</name>
    <name type="common">Marine alga</name>
    <name type="synonym">Syracosphaera carterae</name>
    <dbReference type="NCBI Taxonomy" id="13221"/>
    <lineage>
        <taxon>Eukaryota</taxon>
        <taxon>Haptista</taxon>
        <taxon>Haptophyta</taxon>
        <taxon>Prymnesiophyceae</taxon>
        <taxon>Isochrysidales</taxon>
        <taxon>Isochrysidaceae</taxon>
        <taxon>Chrysotila</taxon>
    </lineage>
</organism>
<comment type="similarity">
    <text evidence="1 6">Belongs to the small GTPase superfamily. Arf family.</text>
</comment>
<dbReference type="Pfam" id="PF00025">
    <property type="entry name" value="Arf"/>
    <property type="match status" value="1"/>
</dbReference>
<dbReference type="Gene3D" id="3.40.50.300">
    <property type="entry name" value="P-loop containing nucleotide triphosphate hydrolases"/>
    <property type="match status" value="1"/>
</dbReference>
<accession>A0A7S4BC43</accession>
<evidence type="ECO:0000256" key="6">
    <source>
        <dbReference type="RuleBase" id="RU003925"/>
    </source>
</evidence>
<dbReference type="GO" id="GO:0003924">
    <property type="term" value="F:GTPase activity"/>
    <property type="evidence" value="ECO:0007669"/>
    <property type="project" value="InterPro"/>
</dbReference>
<dbReference type="PANTHER" id="PTHR11711">
    <property type="entry name" value="ADP RIBOSYLATION FACTOR-RELATED"/>
    <property type="match status" value="1"/>
</dbReference>
<dbReference type="GO" id="GO:0005525">
    <property type="term" value="F:GTP binding"/>
    <property type="evidence" value="ECO:0007669"/>
    <property type="project" value="UniProtKB-KW"/>
</dbReference>
<evidence type="ECO:0000256" key="5">
    <source>
        <dbReference type="PIRSR" id="PIRSR606689-2"/>
    </source>
</evidence>
<dbReference type="SMART" id="SM00177">
    <property type="entry name" value="ARF"/>
    <property type="match status" value="1"/>
</dbReference>
<name>A0A7S4BC43_CHRCT</name>
<dbReference type="GO" id="GO:0030010">
    <property type="term" value="P:establishment of cell polarity"/>
    <property type="evidence" value="ECO:0007669"/>
    <property type="project" value="UniProtKB-ARBA"/>
</dbReference>
<feature type="binding site" evidence="4">
    <location>
        <begin position="126"/>
        <end position="129"/>
    </location>
    <ligand>
        <name>GTP</name>
        <dbReference type="ChEBI" id="CHEBI:37565"/>
    </ligand>
</feature>
<feature type="binding site" evidence="4">
    <location>
        <begin position="24"/>
        <end position="31"/>
    </location>
    <ligand>
        <name>GTP</name>
        <dbReference type="ChEBI" id="CHEBI:37565"/>
    </ligand>
</feature>
<keyword evidence="5" id="KW-0460">Magnesium</keyword>
<keyword evidence="3 4" id="KW-0342">GTP-binding</keyword>
<dbReference type="AlphaFoldDB" id="A0A7S4BC43"/>
<feature type="binding site" evidence="5">
    <location>
        <position position="31"/>
    </location>
    <ligand>
        <name>Mg(2+)</name>
        <dbReference type="ChEBI" id="CHEBI:18420"/>
    </ligand>
</feature>
<feature type="binding site" evidence="5">
    <location>
        <position position="48"/>
    </location>
    <ligand>
        <name>Mg(2+)</name>
        <dbReference type="ChEBI" id="CHEBI:18420"/>
    </ligand>
</feature>
<dbReference type="PROSITE" id="PS51417">
    <property type="entry name" value="ARF"/>
    <property type="match status" value="1"/>
</dbReference>